<dbReference type="InterPro" id="IPR036249">
    <property type="entry name" value="Thioredoxin-like_sf"/>
</dbReference>
<dbReference type="Proteomes" id="UP000253606">
    <property type="component" value="Chromosome"/>
</dbReference>
<evidence type="ECO:0000256" key="5">
    <source>
        <dbReference type="ARBA" id="ARBA00022862"/>
    </source>
</evidence>
<feature type="domain" description="Thioredoxin" evidence="14">
    <location>
        <begin position="34"/>
        <end position="183"/>
    </location>
</feature>
<feature type="signal peptide" evidence="13">
    <location>
        <begin position="1"/>
        <end position="28"/>
    </location>
</feature>
<reference evidence="15 16" key="1">
    <citation type="journal article" date="2018" name="Front. Microbiol.">
        <title>Hydrolytic Capabilities as a Key to Environmental Success: Chitinolytic and Cellulolytic Acidobacteria From Acidic Sub-arctic Soils and Boreal Peatlands.</title>
        <authorList>
            <person name="Belova S.E."/>
            <person name="Ravin N.V."/>
            <person name="Pankratov T.A."/>
            <person name="Rakitin A.L."/>
            <person name="Ivanova A.A."/>
            <person name="Beletsky A.V."/>
            <person name="Mardanov A.V."/>
            <person name="Sinninghe Damste J.S."/>
            <person name="Dedysh S.N."/>
        </authorList>
    </citation>
    <scope>NUCLEOTIDE SEQUENCE [LARGE SCALE GENOMIC DNA]</scope>
    <source>
        <strain evidence="15 16">SBC82</strain>
    </source>
</reference>
<evidence type="ECO:0000313" key="16">
    <source>
        <dbReference type="Proteomes" id="UP000253606"/>
    </source>
</evidence>
<keyword evidence="6" id="KW-0560">Oxidoreductase</keyword>
<evidence type="ECO:0000256" key="6">
    <source>
        <dbReference type="ARBA" id="ARBA00023002"/>
    </source>
</evidence>
<dbReference type="GO" id="GO:0034599">
    <property type="term" value="P:cellular response to oxidative stress"/>
    <property type="evidence" value="ECO:0007669"/>
    <property type="project" value="TreeGrafter"/>
</dbReference>
<dbReference type="EC" id="1.11.1.24" evidence="3"/>
<evidence type="ECO:0000256" key="10">
    <source>
        <dbReference type="ARBA" id="ARBA00038489"/>
    </source>
</evidence>
<comment type="similarity">
    <text evidence="10">Belongs to the peroxiredoxin family. BCP/PrxQ subfamily.</text>
</comment>
<proteinExistence type="inferred from homology"/>
<dbReference type="PANTHER" id="PTHR42801">
    <property type="entry name" value="THIOREDOXIN-DEPENDENT PEROXIDE REDUCTASE"/>
    <property type="match status" value="1"/>
</dbReference>
<evidence type="ECO:0000313" key="15">
    <source>
        <dbReference type="EMBL" id="AXC13104.1"/>
    </source>
</evidence>
<evidence type="ECO:0000256" key="3">
    <source>
        <dbReference type="ARBA" id="ARBA00013017"/>
    </source>
</evidence>
<dbReference type="SUPFAM" id="SSF52833">
    <property type="entry name" value="Thioredoxin-like"/>
    <property type="match status" value="1"/>
</dbReference>
<keyword evidence="16" id="KW-1185">Reference proteome</keyword>
<dbReference type="PROSITE" id="PS51352">
    <property type="entry name" value="THIOREDOXIN_2"/>
    <property type="match status" value="1"/>
</dbReference>
<dbReference type="Gene3D" id="3.40.30.10">
    <property type="entry name" value="Glutaredoxin"/>
    <property type="match status" value="1"/>
</dbReference>
<dbReference type="OrthoDB" id="9812811at2"/>
<keyword evidence="5" id="KW-0049">Antioxidant</keyword>
<keyword evidence="4" id="KW-0575">Peroxidase</keyword>
<accession>A0A2Z5G2S0</accession>
<keyword evidence="8" id="KW-0676">Redox-active center</keyword>
<dbReference type="Pfam" id="PF00578">
    <property type="entry name" value="AhpC-TSA"/>
    <property type="match status" value="1"/>
</dbReference>
<keyword evidence="13" id="KW-0732">Signal</keyword>
<evidence type="ECO:0000256" key="11">
    <source>
        <dbReference type="ARBA" id="ARBA00042639"/>
    </source>
</evidence>
<dbReference type="EMBL" id="CP030840">
    <property type="protein sequence ID" value="AXC13104.1"/>
    <property type="molecule type" value="Genomic_DNA"/>
</dbReference>
<evidence type="ECO:0000256" key="2">
    <source>
        <dbReference type="ARBA" id="ARBA00011245"/>
    </source>
</evidence>
<dbReference type="GO" id="GO:0005737">
    <property type="term" value="C:cytoplasm"/>
    <property type="evidence" value="ECO:0007669"/>
    <property type="project" value="TreeGrafter"/>
</dbReference>
<gene>
    <name evidence="15" type="ORF">ACPOL_3825</name>
</gene>
<comment type="function">
    <text evidence="1">Thiol-specific peroxidase that catalyzes the reduction of hydrogen peroxide and organic hydroperoxides to water and alcohols, respectively. Plays a role in cell protection against oxidative stress by detoxifying peroxides and as sensor of hydrogen peroxide-mediated signaling events.</text>
</comment>
<evidence type="ECO:0000256" key="9">
    <source>
        <dbReference type="ARBA" id="ARBA00032824"/>
    </source>
</evidence>
<dbReference type="InterPro" id="IPR000866">
    <property type="entry name" value="AhpC/TSA"/>
</dbReference>
<evidence type="ECO:0000256" key="8">
    <source>
        <dbReference type="ARBA" id="ARBA00023284"/>
    </source>
</evidence>
<dbReference type="FunFam" id="3.40.30.10:FF:000007">
    <property type="entry name" value="Thioredoxin-dependent thiol peroxidase"/>
    <property type="match status" value="1"/>
</dbReference>
<dbReference type="KEGG" id="abas:ACPOL_3825"/>
<evidence type="ECO:0000256" key="13">
    <source>
        <dbReference type="SAM" id="SignalP"/>
    </source>
</evidence>
<dbReference type="RefSeq" id="WP_114208179.1">
    <property type="nucleotide sequence ID" value="NZ_CP030840.1"/>
</dbReference>
<evidence type="ECO:0000256" key="12">
    <source>
        <dbReference type="ARBA" id="ARBA00049091"/>
    </source>
</evidence>
<evidence type="ECO:0000256" key="7">
    <source>
        <dbReference type="ARBA" id="ARBA00023157"/>
    </source>
</evidence>
<dbReference type="PANTHER" id="PTHR42801:SF4">
    <property type="entry name" value="AHPC_TSA FAMILY PROTEIN"/>
    <property type="match status" value="1"/>
</dbReference>
<dbReference type="AlphaFoldDB" id="A0A2Z5G2S0"/>
<dbReference type="GO" id="GO:0045454">
    <property type="term" value="P:cell redox homeostasis"/>
    <property type="evidence" value="ECO:0007669"/>
    <property type="project" value="TreeGrafter"/>
</dbReference>
<comment type="catalytic activity">
    <reaction evidence="12">
        <text>a hydroperoxide + [thioredoxin]-dithiol = an alcohol + [thioredoxin]-disulfide + H2O</text>
        <dbReference type="Rhea" id="RHEA:62620"/>
        <dbReference type="Rhea" id="RHEA-COMP:10698"/>
        <dbReference type="Rhea" id="RHEA-COMP:10700"/>
        <dbReference type="ChEBI" id="CHEBI:15377"/>
        <dbReference type="ChEBI" id="CHEBI:29950"/>
        <dbReference type="ChEBI" id="CHEBI:30879"/>
        <dbReference type="ChEBI" id="CHEBI:35924"/>
        <dbReference type="ChEBI" id="CHEBI:50058"/>
        <dbReference type="EC" id="1.11.1.24"/>
    </reaction>
</comment>
<feature type="chain" id="PRO_5016274631" description="thioredoxin-dependent peroxiredoxin" evidence="13">
    <location>
        <begin position="29"/>
        <end position="186"/>
    </location>
</feature>
<name>A0A2Z5G2S0_9BACT</name>
<evidence type="ECO:0000256" key="1">
    <source>
        <dbReference type="ARBA" id="ARBA00003330"/>
    </source>
</evidence>
<evidence type="ECO:0000256" key="4">
    <source>
        <dbReference type="ARBA" id="ARBA00022559"/>
    </source>
</evidence>
<evidence type="ECO:0000259" key="14">
    <source>
        <dbReference type="PROSITE" id="PS51352"/>
    </source>
</evidence>
<sequence length="186" mass="20263">MSKTSLFVVTLIVAVVGVAAFAARSSFADDSSMPQVGQSAPTFTLPSQDGTQISLDSFKGKWVVLYFYPKDMTTGCTIEAHNFQRDQDKFTKENAVILGVSVDSTDSHKQFCTKENLTFRLLADPDKKVVKAYGSLGSFGPMVIAKRNTFLIDPSGKIVKVWTGVDPSKHSEEVLAELATVEQKGM</sequence>
<comment type="subunit">
    <text evidence="2">Monomer.</text>
</comment>
<dbReference type="InterPro" id="IPR013766">
    <property type="entry name" value="Thioredoxin_domain"/>
</dbReference>
<dbReference type="GO" id="GO:0008379">
    <property type="term" value="F:thioredoxin peroxidase activity"/>
    <property type="evidence" value="ECO:0007669"/>
    <property type="project" value="TreeGrafter"/>
</dbReference>
<keyword evidence="7" id="KW-1015">Disulfide bond</keyword>
<organism evidence="15 16">
    <name type="scientific">Acidisarcina polymorpha</name>
    <dbReference type="NCBI Taxonomy" id="2211140"/>
    <lineage>
        <taxon>Bacteria</taxon>
        <taxon>Pseudomonadati</taxon>
        <taxon>Acidobacteriota</taxon>
        <taxon>Terriglobia</taxon>
        <taxon>Terriglobales</taxon>
        <taxon>Acidobacteriaceae</taxon>
        <taxon>Acidisarcina</taxon>
    </lineage>
</organism>
<dbReference type="CDD" id="cd03017">
    <property type="entry name" value="PRX_BCP"/>
    <property type="match status" value="1"/>
</dbReference>
<dbReference type="InterPro" id="IPR050924">
    <property type="entry name" value="Peroxiredoxin_BCP/PrxQ"/>
</dbReference>
<protein>
    <recommendedName>
        <fullName evidence="3">thioredoxin-dependent peroxiredoxin</fullName>
        <ecNumber evidence="3">1.11.1.24</ecNumber>
    </recommendedName>
    <alternativeName>
        <fullName evidence="9">Thioredoxin peroxidase</fullName>
    </alternativeName>
    <alternativeName>
        <fullName evidence="11">Thioredoxin-dependent peroxiredoxin Bcp</fullName>
    </alternativeName>
</protein>